<dbReference type="InterPro" id="IPR056003">
    <property type="entry name" value="CT398_CC_hairpin"/>
</dbReference>
<evidence type="ECO:0000256" key="1">
    <source>
        <dbReference type="SAM" id="Coils"/>
    </source>
</evidence>
<evidence type="ECO:0000313" key="4">
    <source>
        <dbReference type="EMBL" id="TXB62026.1"/>
    </source>
</evidence>
<dbReference type="EMBL" id="VOOR01000039">
    <property type="protein sequence ID" value="TXB62026.1"/>
    <property type="molecule type" value="Genomic_DNA"/>
</dbReference>
<protein>
    <submittedName>
        <fullName evidence="4">Uncharacterized protein</fullName>
    </submittedName>
</protein>
<evidence type="ECO:0000313" key="5">
    <source>
        <dbReference type="Proteomes" id="UP000321580"/>
    </source>
</evidence>
<evidence type="ECO:0000259" key="3">
    <source>
        <dbReference type="Pfam" id="PF24481"/>
    </source>
</evidence>
<evidence type="ECO:0000259" key="2">
    <source>
        <dbReference type="Pfam" id="PF02591"/>
    </source>
</evidence>
<dbReference type="InterPro" id="IPR003743">
    <property type="entry name" value="Zf-RING_7"/>
</dbReference>
<accession>A0A5C6RHZ3</accession>
<dbReference type="Proteomes" id="UP000321580">
    <property type="component" value="Unassembled WGS sequence"/>
</dbReference>
<organism evidence="4 5">
    <name type="scientific">Phaeodactylibacter luteus</name>
    <dbReference type="NCBI Taxonomy" id="1564516"/>
    <lineage>
        <taxon>Bacteria</taxon>
        <taxon>Pseudomonadati</taxon>
        <taxon>Bacteroidota</taxon>
        <taxon>Saprospiria</taxon>
        <taxon>Saprospirales</taxon>
        <taxon>Haliscomenobacteraceae</taxon>
        <taxon>Phaeodactylibacter</taxon>
    </lineage>
</organism>
<dbReference type="Gene3D" id="1.10.287.1490">
    <property type="match status" value="1"/>
</dbReference>
<dbReference type="PANTHER" id="PTHR39082:SF1">
    <property type="entry name" value="SCAVENGER RECEPTOR CLASS A MEMBER 3"/>
    <property type="match status" value="1"/>
</dbReference>
<dbReference type="RefSeq" id="WP_147168610.1">
    <property type="nucleotide sequence ID" value="NZ_VOOR01000039.1"/>
</dbReference>
<dbReference type="AlphaFoldDB" id="A0A5C6RHZ3"/>
<keyword evidence="1" id="KW-0175">Coiled coil</keyword>
<proteinExistence type="predicted"/>
<dbReference type="InterPro" id="IPR052376">
    <property type="entry name" value="Oxidative_Scav/Glycosyltrans"/>
</dbReference>
<name>A0A5C6RHZ3_9BACT</name>
<comment type="caution">
    <text evidence="4">The sequence shown here is derived from an EMBL/GenBank/DDBJ whole genome shotgun (WGS) entry which is preliminary data.</text>
</comment>
<feature type="coiled-coil region" evidence="1">
    <location>
        <begin position="38"/>
        <end position="172"/>
    </location>
</feature>
<dbReference type="OrthoDB" id="9795058at2"/>
<reference evidence="4 5" key="1">
    <citation type="submission" date="2019-08" db="EMBL/GenBank/DDBJ databases">
        <title>Genome of Phaeodactylibacter luteus.</title>
        <authorList>
            <person name="Bowman J.P."/>
        </authorList>
    </citation>
    <scope>NUCLEOTIDE SEQUENCE [LARGE SCALE GENOMIC DNA]</scope>
    <source>
        <strain evidence="4 5">KCTC 42180</strain>
    </source>
</reference>
<dbReference type="Pfam" id="PF02591">
    <property type="entry name" value="Zn_ribbon_9"/>
    <property type="match status" value="1"/>
</dbReference>
<keyword evidence="5" id="KW-1185">Reference proteome</keyword>
<feature type="domain" description="C4-type zinc ribbon" evidence="2">
    <location>
        <begin position="205"/>
        <end position="237"/>
    </location>
</feature>
<sequence>MAGEPTVAEKLKSLYELQTVDSKIDEIEILKGELPIEVSDLEDEIAGLDTRVNRLKGQIEDYNKEISNHQANIKEAEALIERYNSQLDNVKNNREYDALMKELEMQNLEIQLSEKKIRGAEKERERKEETLKATEDRLAGKQKDLETKKVELEEIIKKTEKEEQALRKASEKARKGIEARLLKAYDRTRTNYRNGLAVVTVERSACGGCFNMIPPQLQLEIAMSKKIIACEHCSRILVDDSIAAEVEDRATA</sequence>
<feature type="domain" description="CT398-like coiled coil hairpin" evidence="3">
    <location>
        <begin position="17"/>
        <end position="192"/>
    </location>
</feature>
<dbReference type="PANTHER" id="PTHR39082">
    <property type="entry name" value="PHOSPHOLIPASE C-BETA-2-RELATED"/>
    <property type="match status" value="1"/>
</dbReference>
<gene>
    <name evidence="4" type="ORF">FRY97_16215</name>
</gene>
<dbReference type="Pfam" id="PF24481">
    <property type="entry name" value="CT398_CC"/>
    <property type="match status" value="1"/>
</dbReference>